<dbReference type="InterPro" id="IPR018497">
    <property type="entry name" value="Peptidase_M13_C"/>
</dbReference>
<dbReference type="SUPFAM" id="SSF55486">
    <property type="entry name" value="Metalloproteases ('zincins'), catalytic domain"/>
    <property type="match status" value="1"/>
</dbReference>
<organism evidence="10 11">
    <name type="scientific">Mytilus edulis</name>
    <name type="common">Blue mussel</name>
    <dbReference type="NCBI Taxonomy" id="6550"/>
    <lineage>
        <taxon>Eukaryota</taxon>
        <taxon>Metazoa</taxon>
        <taxon>Spiralia</taxon>
        <taxon>Lophotrochozoa</taxon>
        <taxon>Mollusca</taxon>
        <taxon>Bivalvia</taxon>
        <taxon>Autobranchia</taxon>
        <taxon>Pteriomorphia</taxon>
        <taxon>Mytilida</taxon>
        <taxon>Mytiloidea</taxon>
        <taxon>Mytilidae</taxon>
        <taxon>Mytilinae</taxon>
        <taxon>Mytilus</taxon>
    </lineage>
</organism>
<comment type="caution">
    <text evidence="10">The sequence shown here is derived from an EMBL/GenBank/DDBJ whole genome shotgun (WGS) entry which is preliminary data.</text>
</comment>
<evidence type="ECO:0000256" key="3">
    <source>
        <dbReference type="ARBA" id="ARBA00022723"/>
    </source>
</evidence>
<name>A0A8S3RX10_MYTED</name>
<keyword evidence="7" id="KW-0472">Membrane</keyword>
<keyword evidence="3" id="KW-0479">Metal-binding</keyword>
<dbReference type="Pfam" id="PF05649">
    <property type="entry name" value="Peptidase_M13_N"/>
    <property type="match status" value="1"/>
</dbReference>
<dbReference type="EMBL" id="CAJPWZ010001349">
    <property type="protein sequence ID" value="CAG2213322.1"/>
    <property type="molecule type" value="Genomic_DNA"/>
</dbReference>
<evidence type="ECO:0000256" key="4">
    <source>
        <dbReference type="ARBA" id="ARBA00022801"/>
    </source>
</evidence>
<feature type="domain" description="Peptidase M13 C-terminal" evidence="8">
    <location>
        <begin position="543"/>
        <end position="752"/>
    </location>
</feature>
<comment type="cofactor">
    <cofactor evidence="1">
        <name>Zn(2+)</name>
        <dbReference type="ChEBI" id="CHEBI:29105"/>
    </cofactor>
</comment>
<dbReference type="Proteomes" id="UP000683360">
    <property type="component" value="Unassembled WGS sequence"/>
</dbReference>
<dbReference type="PANTHER" id="PTHR11733:SF238">
    <property type="entry name" value="FI07649P-RELATED"/>
    <property type="match status" value="1"/>
</dbReference>
<evidence type="ECO:0000256" key="1">
    <source>
        <dbReference type="ARBA" id="ARBA00001947"/>
    </source>
</evidence>
<keyword evidence="2" id="KW-0645">Protease</keyword>
<sequence>MRILGLSSDLPRRSKQVSIEMDVNGKGKYYIPEDGAAQVKFSRSKREASKLWCKERTVLERILFCVVLLCIGIIGILLVLHAITLQERREHEKNAKICMTRDCVKAAARILQGMNPSANPCDDFYEYACGNWNKVNIIPDDRSSYNTFAKLLDDLQVIVKGLLERPALSSECEAVKKAKYLYHSCINETLIDERGIDPAYDLLEELGGWPVTEKEATWSEENFNLIDLMVKLRFYNNKILVDQWVSADDKNSEVNVIQIDQPDLGMPSREYYLKGLDDPIVQMYHRFAVNVAVMLGANKTAAELEMRDMVQLEVELANVTVPQDKRRDSELLYNKMNISTLQQTVPRFDWLRYLQEVFKPVNKTITSAEEVVVYAPTYLSDMVDIVDKASSRTLTNYLIWRIMMNRITNLPAIYRNVQKEYQKTMYGSEQELSRWRDCVSYVNDNIGNAVGRMFVDEYFDEDAKEIALDMIHGIRAAFGELLEEAEWMDDPTRKVAKEKVTFHPNTYFENVLANLKSVAINNLEILREPVDRTRWSTTPVVVNAFYSSTKNQIMFPAGILQPPFYGKGYPKSLNYGGIGMVIGHEITHGFDDRGRQFDKNGNLQQWWDNEVITRFKHQAQCIIDQYSNFTLKDVDMNLNGLQTQGENIADNGGLKQAYRAYTNWLKTLPEDDHQPRLPGLSELSDHHLFFLNFAQVWCGTMRPEASVNRIRTGLHSPGRFRVIGTLQNSKEFSEIFSCPNNSYMNPSKKCHIW</sequence>
<feature type="domain" description="Peptidase M13 N-terminal" evidence="9">
    <location>
        <begin position="120"/>
        <end position="500"/>
    </location>
</feature>
<dbReference type="GO" id="GO:0046872">
    <property type="term" value="F:metal ion binding"/>
    <property type="evidence" value="ECO:0007669"/>
    <property type="project" value="UniProtKB-KW"/>
</dbReference>
<dbReference type="EC" id="3.4.24.11" evidence="10"/>
<dbReference type="Pfam" id="PF01431">
    <property type="entry name" value="Peptidase_M13"/>
    <property type="match status" value="1"/>
</dbReference>
<keyword evidence="7" id="KW-0812">Transmembrane</keyword>
<evidence type="ECO:0000256" key="6">
    <source>
        <dbReference type="ARBA" id="ARBA00023049"/>
    </source>
</evidence>
<dbReference type="GO" id="GO:0005886">
    <property type="term" value="C:plasma membrane"/>
    <property type="evidence" value="ECO:0007669"/>
    <property type="project" value="TreeGrafter"/>
</dbReference>
<dbReference type="Gene3D" id="3.40.390.10">
    <property type="entry name" value="Collagenase (Catalytic Domain)"/>
    <property type="match status" value="1"/>
</dbReference>
<dbReference type="PROSITE" id="PS51885">
    <property type="entry name" value="NEPRILYSIN"/>
    <property type="match status" value="1"/>
</dbReference>
<reference evidence="10" key="1">
    <citation type="submission" date="2021-03" db="EMBL/GenBank/DDBJ databases">
        <authorList>
            <person name="Bekaert M."/>
        </authorList>
    </citation>
    <scope>NUCLEOTIDE SEQUENCE</scope>
</reference>
<evidence type="ECO:0000259" key="9">
    <source>
        <dbReference type="Pfam" id="PF05649"/>
    </source>
</evidence>
<dbReference type="InterPro" id="IPR042089">
    <property type="entry name" value="Peptidase_M13_dom_2"/>
</dbReference>
<evidence type="ECO:0000256" key="2">
    <source>
        <dbReference type="ARBA" id="ARBA00022670"/>
    </source>
</evidence>
<keyword evidence="6" id="KW-0482">Metalloprotease</keyword>
<dbReference type="Gene3D" id="1.10.1380.10">
    <property type="entry name" value="Neutral endopeptidase , domain2"/>
    <property type="match status" value="1"/>
</dbReference>
<evidence type="ECO:0000313" key="11">
    <source>
        <dbReference type="Proteomes" id="UP000683360"/>
    </source>
</evidence>
<dbReference type="AlphaFoldDB" id="A0A8S3RX10"/>
<protein>
    <submittedName>
        <fullName evidence="10">MMEL1</fullName>
        <ecNumber evidence="10">3.4.24.11</ecNumber>
    </submittedName>
</protein>
<keyword evidence="11" id="KW-1185">Reference proteome</keyword>
<dbReference type="PRINTS" id="PR00786">
    <property type="entry name" value="NEPRILYSIN"/>
</dbReference>
<dbReference type="CDD" id="cd08662">
    <property type="entry name" value="M13"/>
    <property type="match status" value="1"/>
</dbReference>
<keyword evidence="4 10" id="KW-0378">Hydrolase</keyword>
<gene>
    <name evidence="10" type="ORF">MEDL_27302</name>
</gene>
<dbReference type="InterPro" id="IPR000718">
    <property type="entry name" value="Peptidase_M13"/>
</dbReference>
<proteinExistence type="predicted"/>
<evidence type="ECO:0000313" key="10">
    <source>
        <dbReference type="EMBL" id="CAG2213322.1"/>
    </source>
</evidence>
<dbReference type="OrthoDB" id="6475849at2759"/>
<evidence type="ECO:0000259" key="8">
    <source>
        <dbReference type="Pfam" id="PF01431"/>
    </source>
</evidence>
<dbReference type="GO" id="GO:0016485">
    <property type="term" value="P:protein processing"/>
    <property type="evidence" value="ECO:0007669"/>
    <property type="project" value="TreeGrafter"/>
</dbReference>
<evidence type="ECO:0000256" key="7">
    <source>
        <dbReference type="SAM" id="Phobius"/>
    </source>
</evidence>
<dbReference type="InterPro" id="IPR008753">
    <property type="entry name" value="Peptidase_M13_N"/>
</dbReference>
<keyword evidence="7" id="KW-1133">Transmembrane helix</keyword>
<accession>A0A8S3RX10</accession>
<dbReference type="GO" id="GO:0004222">
    <property type="term" value="F:metalloendopeptidase activity"/>
    <property type="evidence" value="ECO:0007669"/>
    <property type="project" value="UniProtKB-EC"/>
</dbReference>
<feature type="transmembrane region" description="Helical" evidence="7">
    <location>
        <begin position="62"/>
        <end position="83"/>
    </location>
</feature>
<keyword evidence="5" id="KW-0862">Zinc</keyword>
<dbReference type="InterPro" id="IPR024079">
    <property type="entry name" value="MetalloPept_cat_dom_sf"/>
</dbReference>
<dbReference type="PANTHER" id="PTHR11733">
    <property type="entry name" value="ZINC METALLOPROTEASE FAMILY M13 NEPRILYSIN-RELATED"/>
    <property type="match status" value="1"/>
</dbReference>
<evidence type="ECO:0000256" key="5">
    <source>
        <dbReference type="ARBA" id="ARBA00022833"/>
    </source>
</evidence>